<feature type="domain" description="Galactose-1-phosphate uridyl transferase N-terminal" evidence="11">
    <location>
        <begin position="21"/>
        <end position="225"/>
    </location>
</feature>
<gene>
    <name evidence="10 14" type="primary">galT</name>
    <name evidence="13" type="ORF">C7K38_08200</name>
    <name evidence="14" type="ORF">GCM10025885_10000</name>
</gene>
<dbReference type="EMBL" id="BSUW01000001">
    <property type="protein sequence ID" value="GMA71951.1"/>
    <property type="molecule type" value="Genomic_DNA"/>
</dbReference>
<reference evidence="14" key="4">
    <citation type="submission" date="2023-02" db="EMBL/GenBank/DDBJ databases">
        <authorList>
            <person name="Sun Q."/>
            <person name="Mori K."/>
        </authorList>
    </citation>
    <scope>NUCLEOTIDE SEQUENCE</scope>
    <source>
        <strain evidence="14">NBRC 114545</strain>
    </source>
</reference>
<protein>
    <recommendedName>
        <fullName evidence="10">Galactose-1-phosphate uridylyltransferase</fullName>
        <shortName evidence="10">Gal-1-P uridylyltransferase</shortName>
        <ecNumber evidence="10">2.7.7.12</ecNumber>
    </recommendedName>
    <alternativeName>
        <fullName evidence="10">UDP-glucose--hexose-1-phosphate uridylyltransferase</fullName>
    </alternativeName>
</protein>
<dbReference type="Proteomes" id="UP000268310">
    <property type="component" value="Chromosome"/>
</dbReference>
<evidence type="ECO:0000259" key="12">
    <source>
        <dbReference type="Pfam" id="PF02744"/>
    </source>
</evidence>
<keyword evidence="6 10" id="KW-0808">Transferase</keyword>
<comment type="similarity">
    <text evidence="4 10">Belongs to the galactose-1-phosphate uridylyltransferase type 2 family.</text>
</comment>
<evidence type="ECO:0000256" key="1">
    <source>
        <dbReference type="ARBA" id="ARBA00001107"/>
    </source>
</evidence>
<dbReference type="PANTHER" id="PTHR39191">
    <property type="entry name" value="GALACTOSE-1-PHOSPHATE URIDYLYLTRANSFERASE"/>
    <property type="match status" value="1"/>
</dbReference>
<dbReference type="PANTHER" id="PTHR39191:SF1">
    <property type="entry name" value="DUF4922 DOMAIN-CONTAINING PROTEIN"/>
    <property type="match status" value="1"/>
</dbReference>
<dbReference type="KEGG" id="too:C7K38_08200"/>
<evidence type="ECO:0000256" key="10">
    <source>
        <dbReference type="HAMAP-Rule" id="MF_00571"/>
    </source>
</evidence>
<reference evidence="14 16" key="2">
    <citation type="journal article" date="2014" name="Int. J. Syst. Evol. Microbiol.">
        <title>Complete genome sequence of Corynebacterium casei LMG S-19264T (=DSM 44701T), isolated from a smear-ripened cheese.</title>
        <authorList>
            <consortium name="US DOE Joint Genome Institute (JGI-PGF)"/>
            <person name="Walter F."/>
            <person name="Albersmeier A."/>
            <person name="Kalinowski J."/>
            <person name="Ruckert C."/>
        </authorList>
    </citation>
    <scope>NUCLEOTIDE SEQUENCE [LARGE SCALE GENOMIC DNA]</scope>
    <source>
        <strain evidence="14 16">NBRC 114545</strain>
    </source>
</reference>
<dbReference type="EMBL" id="CP027783">
    <property type="protein sequence ID" value="AYW48344.1"/>
    <property type="molecule type" value="Genomic_DNA"/>
</dbReference>
<reference evidence="13" key="3">
    <citation type="submission" date="2018-03" db="EMBL/GenBank/DDBJ databases">
        <authorList>
            <person name="Jeon C.O."/>
        </authorList>
    </citation>
    <scope>NUCLEOTIDE SEQUENCE</scope>
    <source>
        <strain evidence="13">JCM 31126</strain>
    </source>
</reference>
<evidence type="ECO:0000256" key="8">
    <source>
        <dbReference type="ARBA" id="ARBA00023144"/>
    </source>
</evidence>
<dbReference type="InterPro" id="IPR000766">
    <property type="entry name" value="GalP_uridyl_Trfase_II"/>
</dbReference>
<evidence type="ECO:0000256" key="9">
    <source>
        <dbReference type="ARBA" id="ARBA00023277"/>
    </source>
</evidence>
<evidence type="ECO:0000256" key="3">
    <source>
        <dbReference type="ARBA" id="ARBA00004947"/>
    </source>
</evidence>
<dbReference type="InterPro" id="IPR005849">
    <property type="entry name" value="GalP_Utransf_N"/>
</dbReference>
<comment type="pathway">
    <text evidence="3 10">Carbohydrate metabolism; galactose metabolism.</text>
</comment>
<dbReference type="GO" id="GO:0005737">
    <property type="term" value="C:cytoplasm"/>
    <property type="evidence" value="ECO:0007669"/>
    <property type="project" value="UniProtKB-SubCell"/>
</dbReference>
<evidence type="ECO:0000256" key="7">
    <source>
        <dbReference type="ARBA" id="ARBA00022695"/>
    </source>
</evidence>
<dbReference type="PIRSF" id="PIRSF006005">
    <property type="entry name" value="GalT_BS"/>
    <property type="match status" value="1"/>
</dbReference>
<keyword evidence="15" id="KW-1185">Reference proteome</keyword>
<keyword evidence="5 10" id="KW-0963">Cytoplasm</keyword>
<evidence type="ECO:0000313" key="14">
    <source>
        <dbReference type="EMBL" id="GMA71951.1"/>
    </source>
</evidence>
<dbReference type="InterPro" id="IPR005850">
    <property type="entry name" value="GalP_Utransf_C"/>
</dbReference>
<evidence type="ECO:0000256" key="6">
    <source>
        <dbReference type="ARBA" id="ARBA00022679"/>
    </source>
</evidence>
<evidence type="ECO:0000256" key="2">
    <source>
        <dbReference type="ARBA" id="ARBA00004496"/>
    </source>
</evidence>
<accession>A0AA38CWR6</accession>
<keyword evidence="9 10" id="KW-0119">Carbohydrate metabolism</keyword>
<evidence type="ECO:0000313" key="15">
    <source>
        <dbReference type="Proteomes" id="UP000268310"/>
    </source>
</evidence>
<evidence type="ECO:0000313" key="16">
    <source>
        <dbReference type="Proteomes" id="UP001157039"/>
    </source>
</evidence>
<dbReference type="Pfam" id="PF02744">
    <property type="entry name" value="GalP_UDP_tr_C"/>
    <property type="match status" value="1"/>
</dbReference>
<name>A0AA38CWR6_9ENTE</name>
<evidence type="ECO:0000256" key="4">
    <source>
        <dbReference type="ARBA" id="ARBA00008706"/>
    </source>
</evidence>
<evidence type="ECO:0000256" key="5">
    <source>
        <dbReference type="ARBA" id="ARBA00022490"/>
    </source>
</evidence>
<keyword evidence="8 10" id="KW-0299">Galactose metabolism</keyword>
<dbReference type="Proteomes" id="UP001157039">
    <property type="component" value="Unassembled WGS sequence"/>
</dbReference>
<keyword evidence="7 10" id="KW-0548">Nucleotidyltransferase</keyword>
<evidence type="ECO:0000259" key="11">
    <source>
        <dbReference type="Pfam" id="PF01087"/>
    </source>
</evidence>
<comment type="catalytic activity">
    <reaction evidence="1 10">
        <text>alpha-D-galactose 1-phosphate + UDP-alpha-D-glucose = alpha-D-glucose 1-phosphate + UDP-alpha-D-galactose</text>
        <dbReference type="Rhea" id="RHEA:13989"/>
        <dbReference type="ChEBI" id="CHEBI:58336"/>
        <dbReference type="ChEBI" id="CHEBI:58601"/>
        <dbReference type="ChEBI" id="CHEBI:58885"/>
        <dbReference type="ChEBI" id="CHEBI:66914"/>
        <dbReference type="EC" id="2.7.7.12"/>
    </reaction>
</comment>
<dbReference type="AlphaFoldDB" id="A0AA38CWR6"/>
<sequence length="491" mass="55502">MISQTIVDFTTLAIASGGWMEMDRVYLQNRILGMIGETKMETTEIRQSPKSSLQLKDELLEKAKMNQMIGTSTSEEEMFAAQLMDFLTPPPSIVNAFFAQFYSKDPQSATDYFYKLCKENDSVKTRAIAKNIAFPVETVYGNLEISFNATKDNTPVFHEESTSDGIPKCQLCMETEGYKGSNTFPARTNQRIIRMNLDGESWGFHYLPEGYYNEHCIIASEQHRPLEITQRSFERLLRIVEVLPHYFIASNADLANDSGAMLAHDHYQGGRHHFAIENASIKQSFSFTDFPNVAVGILQWPLSVLRLQGENKADIAQAAYRIMNKWKGYSNEDLSIFAYSTDGISHHAVTPIARKTSAGFELDLVLRDNNTSEKYPEGIFHPHKEVQHLKQENIGLTDAQGLAILPGHLADDLKEVTSYLLDEENDMALEYKNWAGQIKTNYNLTEENVEEVVKEEVGQAFIQALEDASVFKQDEKGQAAFEQFVAACNFN</sequence>
<dbReference type="GO" id="GO:0008108">
    <property type="term" value="F:UDP-glucose:hexose-1-phosphate uridylyltransferase activity"/>
    <property type="evidence" value="ECO:0007669"/>
    <property type="project" value="UniProtKB-UniRule"/>
</dbReference>
<feature type="domain" description="Galactose-1-phosphate uridyl transferase C-terminal" evidence="12">
    <location>
        <begin position="244"/>
        <end position="423"/>
    </location>
</feature>
<organism evidence="14 16">
    <name type="scientific">Tetragenococcus osmophilus</name>
    <dbReference type="NCBI Taxonomy" id="526944"/>
    <lineage>
        <taxon>Bacteria</taxon>
        <taxon>Bacillati</taxon>
        <taxon>Bacillota</taxon>
        <taxon>Bacilli</taxon>
        <taxon>Lactobacillales</taxon>
        <taxon>Enterococcaceae</taxon>
        <taxon>Tetragenococcus</taxon>
    </lineage>
</organism>
<proteinExistence type="inferred from homology"/>
<dbReference type="RefSeq" id="WP_123936161.1">
    <property type="nucleotide sequence ID" value="NZ_BSUW01000001.1"/>
</dbReference>
<dbReference type="Pfam" id="PF01087">
    <property type="entry name" value="GalP_UDP_transf"/>
    <property type="match status" value="1"/>
</dbReference>
<dbReference type="EC" id="2.7.7.12" evidence="10"/>
<dbReference type="GO" id="GO:0006012">
    <property type="term" value="P:galactose metabolic process"/>
    <property type="evidence" value="ECO:0007669"/>
    <property type="project" value="UniProtKB-UniRule"/>
</dbReference>
<reference evidence="13 15" key="1">
    <citation type="journal article" date="2012" name="Int. J. Syst. Evol. Microbiol.">
        <title>Characterization of Tetragenococcus strains from sugar thick juice reveals a novel species, Tetragenococcus osmophilus sp. nov., and divides Tetragenococcus halophilus into two subspecies, T. halophilus subsp. halophilus subsp. nov. and T. halophilus subsp. flandriensis subsp. nov.</title>
        <authorList>
            <person name="Juste A."/>
            <person name="Van Trappen S."/>
            <person name="Verreth C."/>
            <person name="Cleenwerck I."/>
            <person name="De Vos P."/>
            <person name="Lievens B."/>
            <person name="Willems K.A."/>
        </authorList>
    </citation>
    <scope>NUCLEOTIDE SEQUENCE [LARGE SCALE GENOMIC DNA]</scope>
    <source>
        <strain evidence="13 15">JCM 31126</strain>
    </source>
</reference>
<dbReference type="HAMAP" id="MF_00571">
    <property type="entry name" value="GalP_UDP_trans"/>
    <property type="match status" value="1"/>
</dbReference>
<evidence type="ECO:0000313" key="13">
    <source>
        <dbReference type="EMBL" id="AYW48344.1"/>
    </source>
</evidence>
<comment type="subcellular location">
    <subcellularLocation>
        <location evidence="2 10">Cytoplasm</location>
    </subcellularLocation>
</comment>